<name>A0AAW0D5F7_9AGAR</name>
<proteinExistence type="predicted"/>
<dbReference type="AlphaFoldDB" id="A0AAW0D5F7"/>
<gene>
    <name evidence="1" type="ORF">R3P38DRAFT_2765191</name>
</gene>
<protein>
    <submittedName>
        <fullName evidence="1">Uncharacterized protein</fullName>
    </submittedName>
</protein>
<accession>A0AAW0D5F7</accession>
<dbReference type="Proteomes" id="UP001362999">
    <property type="component" value="Unassembled WGS sequence"/>
</dbReference>
<dbReference type="EMBL" id="JAWWNJ010000010">
    <property type="protein sequence ID" value="KAK7046353.1"/>
    <property type="molecule type" value="Genomic_DNA"/>
</dbReference>
<keyword evidence="2" id="KW-1185">Reference proteome</keyword>
<evidence type="ECO:0000313" key="1">
    <source>
        <dbReference type="EMBL" id="KAK7046353.1"/>
    </source>
</evidence>
<comment type="caution">
    <text evidence="1">The sequence shown here is derived from an EMBL/GenBank/DDBJ whole genome shotgun (WGS) entry which is preliminary data.</text>
</comment>
<sequence>MAQDELIWPTIYDHWAEITSNQEFNNLSTSSQLGSGAVGAHCHSSITSNSGTHLFRQRNCLTGRNTISLVRQVGIVEVWGKPEAKKAFLPTPVMAKLKRQNNSSKDCEVFRLSDKLSSTVRLAQIAKARRQSRPLRKQGKSVEENITLKSVSLLLYWLLITDWSRARRKSGRRIAYVSLKEGAAETRHQASELTAAELAASETLAQMQVDRAIQEKGGILGAGAHGENEEAAVDREWVLKITALWEEGERQQELESEDEESDNCG</sequence>
<organism evidence="1 2">
    <name type="scientific">Favolaschia claudopus</name>
    <dbReference type="NCBI Taxonomy" id="2862362"/>
    <lineage>
        <taxon>Eukaryota</taxon>
        <taxon>Fungi</taxon>
        <taxon>Dikarya</taxon>
        <taxon>Basidiomycota</taxon>
        <taxon>Agaricomycotina</taxon>
        <taxon>Agaricomycetes</taxon>
        <taxon>Agaricomycetidae</taxon>
        <taxon>Agaricales</taxon>
        <taxon>Marasmiineae</taxon>
        <taxon>Mycenaceae</taxon>
        <taxon>Favolaschia</taxon>
    </lineage>
</organism>
<evidence type="ECO:0000313" key="2">
    <source>
        <dbReference type="Proteomes" id="UP001362999"/>
    </source>
</evidence>
<reference evidence="1 2" key="1">
    <citation type="journal article" date="2024" name="J Genomics">
        <title>Draft genome sequencing and assembly of Favolaschia claudopus CIRM-BRFM 2984 isolated from oak limbs.</title>
        <authorList>
            <person name="Navarro D."/>
            <person name="Drula E."/>
            <person name="Chaduli D."/>
            <person name="Cazenave R."/>
            <person name="Ahrendt S."/>
            <person name="Wang J."/>
            <person name="Lipzen A."/>
            <person name="Daum C."/>
            <person name="Barry K."/>
            <person name="Grigoriev I.V."/>
            <person name="Favel A."/>
            <person name="Rosso M.N."/>
            <person name="Martin F."/>
        </authorList>
    </citation>
    <scope>NUCLEOTIDE SEQUENCE [LARGE SCALE GENOMIC DNA]</scope>
    <source>
        <strain evidence="1 2">CIRM-BRFM 2984</strain>
    </source>
</reference>